<evidence type="ECO:0000259" key="4">
    <source>
        <dbReference type="PROSITE" id="PS50949"/>
    </source>
</evidence>
<dbReference type="GO" id="GO:0003677">
    <property type="term" value="F:DNA binding"/>
    <property type="evidence" value="ECO:0007669"/>
    <property type="project" value="UniProtKB-KW"/>
</dbReference>
<keyword evidence="3" id="KW-0804">Transcription</keyword>
<protein>
    <submittedName>
        <fullName evidence="5">GntR family transcriptional regulator</fullName>
    </submittedName>
</protein>
<dbReference type="OrthoDB" id="2592645at2"/>
<accession>A0A4V6PIB9</accession>
<dbReference type="InterPro" id="IPR011711">
    <property type="entry name" value="GntR_C"/>
</dbReference>
<dbReference type="Gene3D" id="1.10.10.10">
    <property type="entry name" value="Winged helix-like DNA-binding domain superfamily/Winged helix DNA-binding domain"/>
    <property type="match status" value="1"/>
</dbReference>
<evidence type="ECO:0000256" key="2">
    <source>
        <dbReference type="ARBA" id="ARBA00023125"/>
    </source>
</evidence>
<evidence type="ECO:0000313" key="5">
    <source>
        <dbReference type="EMBL" id="TDF91144.1"/>
    </source>
</evidence>
<dbReference type="SUPFAM" id="SSF46785">
    <property type="entry name" value="Winged helix' DNA-binding domain"/>
    <property type="match status" value="1"/>
</dbReference>
<dbReference type="GO" id="GO:0003700">
    <property type="term" value="F:DNA-binding transcription factor activity"/>
    <property type="evidence" value="ECO:0007669"/>
    <property type="project" value="InterPro"/>
</dbReference>
<dbReference type="CDD" id="cd07377">
    <property type="entry name" value="WHTH_GntR"/>
    <property type="match status" value="1"/>
</dbReference>
<dbReference type="PANTHER" id="PTHR43537:SF52">
    <property type="entry name" value="FATTY ACID METABOLISM REGULATOR PROTEIN"/>
    <property type="match status" value="1"/>
</dbReference>
<keyword evidence="2" id="KW-0238">DNA-binding</keyword>
<organism evidence="5 6">
    <name type="scientific">Paenibacillus piri</name>
    <dbReference type="NCBI Taxonomy" id="2547395"/>
    <lineage>
        <taxon>Bacteria</taxon>
        <taxon>Bacillati</taxon>
        <taxon>Bacillota</taxon>
        <taxon>Bacilli</taxon>
        <taxon>Bacillales</taxon>
        <taxon>Paenibacillaceae</taxon>
        <taxon>Paenibacillus</taxon>
    </lineage>
</organism>
<dbReference type="InterPro" id="IPR008920">
    <property type="entry name" value="TF_FadR/GntR_C"/>
</dbReference>
<dbReference type="PANTHER" id="PTHR43537">
    <property type="entry name" value="TRANSCRIPTIONAL REGULATOR, GNTR FAMILY"/>
    <property type="match status" value="1"/>
</dbReference>
<evidence type="ECO:0000313" key="6">
    <source>
        <dbReference type="Proteomes" id="UP000295636"/>
    </source>
</evidence>
<dbReference type="InterPro" id="IPR000524">
    <property type="entry name" value="Tscrpt_reg_HTH_GntR"/>
</dbReference>
<dbReference type="Gene3D" id="1.20.120.530">
    <property type="entry name" value="GntR ligand-binding domain-like"/>
    <property type="match status" value="1"/>
</dbReference>
<reference evidence="5 6" key="1">
    <citation type="submission" date="2019-03" db="EMBL/GenBank/DDBJ databases">
        <title>This is whole genome sequence of Paenibacillus sp MS74 strain.</title>
        <authorList>
            <person name="Trinh H.N."/>
        </authorList>
    </citation>
    <scope>NUCLEOTIDE SEQUENCE [LARGE SCALE GENOMIC DNA]</scope>
    <source>
        <strain evidence="5 6">MS74</strain>
    </source>
</reference>
<sequence length="221" mass="24773">MSICRIIGDVSMSRIASTGFLEKKVYNEIKEMIMNGELQPGVPIIQEQIAARIGVSRTPLRRALAELERDHLLETGPQGLFVTQFTNEFILSMWQVRAVLEGLACRLCASRMDEATNAYYSTLLTSSYRHWQESSDPEPYRQADIAFHTGLMELSGNLILKQKLEGAHVLTVSLSKGLLRAPSETYPEHMEILAALSAGNEDEAERQMVEHLRKTIPVLGK</sequence>
<evidence type="ECO:0000256" key="1">
    <source>
        <dbReference type="ARBA" id="ARBA00023015"/>
    </source>
</evidence>
<keyword evidence="6" id="KW-1185">Reference proteome</keyword>
<name>A0A4V6PIB9_9BACL</name>
<dbReference type="InterPro" id="IPR036388">
    <property type="entry name" value="WH-like_DNA-bd_sf"/>
</dbReference>
<keyword evidence="1" id="KW-0805">Transcription regulation</keyword>
<dbReference type="SUPFAM" id="SSF48008">
    <property type="entry name" value="GntR ligand-binding domain-like"/>
    <property type="match status" value="1"/>
</dbReference>
<dbReference type="SMART" id="SM00345">
    <property type="entry name" value="HTH_GNTR"/>
    <property type="match status" value="1"/>
</dbReference>
<dbReference type="Proteomes" id="UP000295636">
    <property type="component" value="Unassembled WGS sequence"/>
</dbReference>
<dbReference type="AlphaFoldDB" id="A0A4V6PIB9"/>
<proteinExistence type="predicted"/>
<evidence type="ECO:0000256" key="3">
    <source>
        <dbReference type="ARBA" id="ARBA00023163"/>
    </source>
</evidence>
<gene>
    <name evidence="5" type="ORF">E1757_33480</name>
</gene>
<comment type="caution">
    <text evidence="5">The sequence shown here is derived from an EMBL/GenBank/DDBJ whole genome shotgun (WGS) entry which is preliminary data.</text>
</comment>
<dbReference type="InterPro" id="IPR036390">
    <property type="entry name" value="WH_DNA-bd_sf"/>
</dbReference>
<dbReference type="Pfam" id="PF07729">
    <property type="entry name" value="FCD"/>
    <property type="match status" value="1"/>
</dbReference>
<feature type="domain" description="HTH gntR-type" evidence="4">
    <location>
        <begin position="19"/>
        <end position="85"/>
    </location>
</feature>
<dbReference type="Pfam" id="PF00392">
    <property type="entry name" value="GntR"/>
    <property type="match status" value="1"/>
</dbReference>
<dbReference type="PROSITE" id="PS50949">
    <property type="entry name" value="HTH_GNTR"/>
    <property type="match status" value="1"/>
</dbReference>
<dbReference type="SMART" id="SM00895">
    <property type="entry name" value="FCD"/>
    <property type="match status" value="1"/>
</dbReference>
<dbReference type="EMBL" id="SMRT01000030">
    <property type="protein sequence ID" value="TDF91144.1"/>
    <property type="molecule type" value="Genomic_DNA"/>
</dbReference>